<dbReference type="SUPFAM" id="SSF143011">
    <property type="entry name" value="RelE-like"/>
    <property type="match status" value="1"/>
</dbReference>
<evidence type="ECO:0000256" key="9">
    <source>
        <dbReference type="PROSITE-ProRule" id="PRU00560"/>
    </source>
</evidence>
<dbReference type="GO" id="GO:0000725">
    <property type="term" value="P:recombinational repair"/>
    <property type="evidence" value="ECO:0007669"/>
    <property type="project" value="TreeGrafter"/>
</dbReference>
<dbReference type="InterPro" id="IPR014017">
    <property type="entry name" value="DNA_helicase_UvrD-like_C"/>
</dbReference>
<dbReference type="GO" id="GO:0016887">
    <property type="term" value="F:ATP hydrolysis activity"/>
    <property type="evidence" value="ECO:0007669"/>
    <property type="project" value="RHEA"/>
</dbReference>
<comment type="catalytic activity">
    <reaction evidence="8">
        <text>ATP + H2O = ADP + phosphate + H(+)</text>
        <dbReference type="Rhea" id="RHEA:13065"/>
        <dbReference type="ChEBI" id="CHEBI:15377"/>
        <dbReference type="ChEBI" id="CHEBI:15378"/>
        <dbReference type="ChEBI" id="CHEBI:30616"/>
        <dbReference type="ChEBI" id="CHEBI:43474"/>
        <dbReference type="ChEBI" id="CHEBI:456216"/>
        <dbReference type="EC" id="5.6.2.4"/>
    </reaction>
</comment>
<sequence>MPVLIDQSLPAAVARLDSNDAKRVWKFLAKFIENPAHPSLSLERVTQTKNENLWSGRISQELRAIVHKDSDIWTVLHADHHDDAYKWAETRQIARHPKTGALQIVESPDVVEQQVQYFVPEIPRLFDDHDNDYLESLGVPTDWLPTIRKVQHMDHLWKVVVKLPEDVGERLLKLAEGEFVTPPVAIAQNQPITASQDTRRRFFVMENNDDLMKMLEAPLATWVAFLHPSQQKLATGSFAGPVKVSGSAGTGKTVVAMHRARHLARQGKRVFLTSYVSTLCENIEHNLDLLCTSEERSRITVTTVHSQGLALAKTANSDLYPINNDEIWKLVNEYYHPGICPLEPDLLKTEWETVIQNQGVTTWDDYRSANRTGRGFPLTVKGRKQVWQIFQRVYETLNEKGCMDYPSICRLARKLVTSGKVESPFDAVIVDELQDLRPQEIMLLAALAGEEADSLTLVGDGGQRIYSTPFSLKALGVDVRGRSHILRINYRTTEQIRQFADTMLGNQSDDMDGGQQSRKGTVSLLSGPEPVMKGFDTQEQQQEFLVKQIQAITQEGLAPEEVAIFARTNKAITQLESALKEAGLKCHNLRKGAARESAVNLGTMHRAKGLEFKAVFVVNVSDDQVPLRYLVDRTEDAQLQKDVLIREKQLLYVSLTRARDELFINWVGSPSCFLGSLEGLSGVSL</sequence>
<evidence type="ECO:0000256" key="8">
    <source>
        <dbReference type="ARBA" id="ARBA00048988"/>
    </source>
</evidence>
<evidence type="ECO:0000256" key="5">
    <source>
        <dbReference type="ARBA" id="ARBA00023235"/>
    </source>
</evidence>
<keyword evidence="2 9" id="KW-0378">Hydrolase</keyword>
<comment type="caution">
    <text evidence="11">The sequence shown here is derived from an EMBL/GenBank/DDBJ whole genome shotgun (WGS) entry which is preliminary data.</text>
</comment>
<keyword evidence="12" id="KW-1185">Reference proteome</keyword>
<dbReference type="PANTHER" id="PTHR11070:SF45">
    <property type="entry name" value="DNA 3'-5' HELICASE"/>
    <property type="match status" value="1"/>
</dbReference>
<dbReference type="EMBL" id="QVFV01000002">
    <property type="protein sequence ID" value="RZM79122.1"/>
    <property type="molecule type" value="Genomic_DNA"/>
</dbReference>
<evidence type="ECO:0000256" key="2">
    <source>
        <dbReference type="ARBA" id="ARBA00022801"/>
    </source>
</evidence>
<evidence type="ECO:0000313" key="11">
    <source>
        <dbReference type="EMBL" id="RZM79122.1"/>
    </source>
</evidence>
<dbReference type="PROSITE" id="PS51198">
    <property type="entry name" value="UVRD_HELICASE_ATP_BIND"/>
    <property type="match status" value="1"/>
</dbReference>
<dbReference type="Gene3D" id="3.40.50.300">
    <property type="entry name" value="P-loop containing nucleotide triphosphate hydrolases"/>
    <property type="match status" value="2"/>
</dbReference>
<dbReference type="CDD" id="cd18807">
    <property type="entry name" value="SF1_C_UvrD"/>
    <property type="match status" value="1"/>
</dbReference>
<comment type="catalytic activity">
    <reaction evidence="6">
        <text>Couples ATP hydrolysis with the unwinding of duplex DNA by translocating in the 3'-5' direction.</text>
        <dbReference type="EC" id="5.6.2.4"/>
    </reaction>
</comment>
<dbReference type="RefSeq" id="WP_044151328.1">
    <property type="nucleotide sequence ID" value="NZ_QVFV01000002.1"/>
</dbReference>
<dbReference type="InterPro" id="IPR035093">
    <property type="entry name" value="RelE/ParE_toxin_dom_sf"/>
</dbReference>
<evidence type="ECO:0000256" key="3">
    <source>
        <dbReference type="ARBA" id="ARBA00022806"/>
    </source>
</evidence>
<accession>A0A4Q7E934</accession>
<organism evidence="11 12">
    <name type="scientific">Leptolyngbya iicbica LK</name>
    <dbReference type="NCBI Taxonomy" id="2294035"/>
    <lineage>
        <taxon>Bacteria</taxon>
        <taxon>Bacillati</taxon>
        <taxon>Cyanobacteriota</taxon>
        <taxon>Cyanophyceae</taxon>
        <taxon>Leptolyngbyales</taxon>
        <taxon>Leptolyngbyaceae</taxon>
        <taxon>Leptolyngbya group</taxon>
        <taxon>Leptolyngbya</taxon>
        <taxon>Leptolyngbya iicbica</taxon>
    </lineage>
</organism>
<feature type="binding site" evidence="9">
    <location>
        <begin position="246"/>
        <end position="253"/>
    </location>
    <ligand>
        <name>ATP</name>
        <dbReference type="ChEBI" id="CHEBI:30616"/>
    </ligand>
</feature>
<evidence type="ECO:0000259" key="10">
    <source>
        <dbReference type="PROSITE" id="PS51198"/>
    </source>
</evidence>
<keyword evidence="5" id="KW-0413">Isomerase</keyword>
<dbReference type="Gene3D" id="3.30.2310.20">
    <property type="entry name" value="RelE-like"/>
    <property type="match status" value="1"/>
</dbReference>
<dbReference type="PANTHER" id="PTHR11070">
    <property type="entry name" value="UVRD / RECB / PCRA DNA HELICASE FAMILY MEMBER"/>
    <property type="match status" value="1"/>
</dbReference>
<dbReference type="Pfam" id="PF13361">
    <property type="entry name" value="UvrD_C"/>
    <property type="match status" value="1"/>
</dbReference>
<keyword evidence="1 9" id="KW-0547">Nucleotide-binding</keyword>
<dbReference type="OrthoDB" id="9787585at2"/>
<dbReference type="SUPFAM" id="SSF52540">
    <property type="entry name" value="P-loop containing nucleoside triphosphate hydrolases"/>
    <property type="match status" value="1"/>
</dbReference>
<dbReference type="AlphaFoldDB" id="A0A4Q7E934"/>
<dbReference type="GO" id="GO:0003677">
    <property type="term" value="F:DNA binding"/>
    <property type="evidence" value="ECO:0007669"/>
    <property type="project" value="InterPro"/>
</dbReference>
<name>A0A4Q7E934_9CYAN</name>
<protein>
    <recommendedName>
        <fullName evidence="7">DNA 3'-5' helicase</fullName>
        <ecNumber evidence="7">5.6.2.4</ecNumber>
    </recommendedName>
</protein>
<reference evidence="11 12" key="1">
    <citation type="submission" date="2018-11" db="EMBL/GenBank/DDBJ databases">
        <title>Whole genome sequencing of an environmental sample.</title>
        <authorList>
            <person name="Sarangi A.N."/>
            <person name="Singh D."/>
            <person name="Tripathy S."/>
        </authorList>
    </citation>
    <scope>NUCLEOTIDE SEQUENCE [LARGE SCALE GENOMIC DNA]</scope>
    <source>
        <strain evidence="11 12">Lakshadweep</strain>
    </source>
</reference>
<dbReference type="Proteomes" id="UP000292459">
    <property type="component" value="Unassembled WGS sequence"/>
</dbReference>
<evidence type="ECO:0000256" key="1">
    <source>
        <dbReference type="ARBA" id="ARBA00022741"/>
    </source>
</evidence>
<keyword evidence="4 9" id="KW-0067">ATP-binding</keyword>
<keyword evidence="3 9" id="KW-0347">Helicase</keyword>
<proteinExistence type="predicted"/>
<evidence type="ECO:0000256" key="4">
    <source>
        <dbReference type="ARBA" id="ARBA00022840"/>
    </source>
</evidence>
<evidence type="ECO:0000313" key="12">
    <source>
        <dbReference type="Proteomes" id="UP000292459"/>
    </source>
</evidence>
<dbReference type="GO" id="GO:0043138">
    <property type="term" value="F:3'-5' DNA helicase activity"/>
    <property type="evidence" value="ECO:0007669"/>
    <property type="project" value="UniProtKB-EC"/>
</dbReference>
<dbReference type="InterPro" id="IPR000212">
    <property type="entry name" value="DNA_helicase_UvrD/REP"/>
</dbReference>
<dbReference type="InterPro" id="IPR027417">
    <property type="entry name" value="P-loop_NTPase"/>
</dbReference>
<dbReference type="Pfam" id="PF00580">
    <property type="entry name" value="UvrD-helicase"/>
    <property type="match status" value="1"/>
</dbReference>
<evidence type="ECO:0000256" key="7">
    <source>
        <dbReference type="ARBA" id="ARBA00034808"/>
    </source>
</evidence>
<feature type="domain" description="UvrD-like helicase ATP-binding" evidence="10">
    <location>
        <begin position="225"/>
        <end position="502"/>
    </location>
</feature>
<dbReference type="EC" id="5.6.2.4" evidence="7"/>
<evidence type="ECO:0000256" key="6">
    <source>
        <dbReference type="ARBA" id="ARBA00034617"/>
    </source>
</evidence>
<gene>
    <name evidence="11" type="ORF">DYY88_10210</name>
</gene>
<dbReference type="InterPro" id="IPR014016">
    <property type="entry name" value="UvrD-like_ATP-bd"/>
</dbReference>
<dbReference type="GO" id="GO:0005524">
    <property type="term" value="F:ATP binding"/>
    <property type="evidence" value="ECO:0007669"/>
    <property type="project" value="UniProtKB-UniRule"/>
</dbReference>